<dbReference type="InterPro" id="IPR040154">
    <property type="entry name" value="Biotinidase/VNN"/>
</dbReference>
<dbReference type="STRING" id="224129.A0A1W4XFW3"/>
<dbReference type="Gene3D" id="3.60.110.10">
    <property type="entry name" value="Carbon-nitrogen hydrolase"/>
    <property type="match status" value="1"/>
</dbReference>
<feature type="signal peptide" evidence="2">
    <location>
        <begin position="1"/>
        <end position="21"/>
    </location>
</feature>
<name>A0A1W4XFW3_AGRPL</name>
<dbReference type="PANTHER" id="PTHR10609:SF14">
    <property type="entry name" value="BIOTINIDASE"/>
    <property type="match status" value="1"/>
</dbReference>
<evidence type="ECO:0000256" key="2">
    <source>
        <dbReference type="SAM" id="SignalP"/>
    </source>
</evidence>
<evidence type="ECO:0000313" key="5">
    <source>
        <dbReference type="RefSeq" id="XP_018335021.1"/>
    </source>
</evidence>
<accession>A0A1W4XFW3</accession>
<proteinExistence type="inferred from homology"/>
<protein>
    <submittedName>
        <fullName evidence="5 6">Vanin-like protein 2</fullName>
    </submittedName>
</protein>
<dbReference type="RefSeq" id="XP_018335021.1">
    <property type="nucleotide sequence ID" value="XM_018479519.2"/>
</dbReference>
<evidence type="ECO:0000313" key="4">
    <source>
        <dbReference type="Proteomes" id="UP000192223"/>
    </source>
</evidence>
<evidence type="ECO:0000259" key="3">
    <source>
        <dbReference type="PROSITE" id="PS50263"/>
    </source>
</evidence>
<dbReference type="GeneID" id="108743916"/>
<dbReference type="KEGG" id="apln:108743916"/>
<sequence>MNSKKTVSISLVFLIIVFVKSQSTYKAAVVEFSPRISAYNPQDLLLENAAFYVDYIENAAELGVEIIVFPEDGLTGLNIWTADVTFESIAKYSTFVPEIKDEIAPCDYSSVNYYAKALIDLSCSARTNGIYTVINVLEKSFSSDNSTFLYNTDVVFDRNGVVIAKYRKVNLFNEAFVTPGNTTVTFQTDFGVTFAIFTCFDILFKNPSVDVLTDTISDVIYPVAWFSEVPFLQGKWYMNFFF</sequence>
<keyword evidence="4" id="KW-1185">Reference proteome</keyword>
<dbReference type="Pfam" id="PF00795">
    <property type="entry name" value="CN_hydrolase"/>
    <property type="match status" value="1"/>
</dbReference>
<dbReference type="OrthoDB" id="10250282at2759"/>
<dbReference type="KEGG" id="apln:112905214"/>
<dbReference type="InterPro" id="IPR036526">
    <property type="entry name" value="C-N_Hydrolase_sf"/>
</dbReference>
<dbReference type="InterPro" id="IPR003010">
    <property type="entry name" value="C-N_Hydrolase"/>
</dbReference>
<evidence type="ECO:0000256" key="1">
    <source>
        <dbReference type="ARBA" id="ARBA00008225"/>
    </source>
</evidence>
<organism evidence="4 5">
    <name type="scientific">Agrilus planipennis</name>
    <name type="common">Emerald ash borer</name>
    <name type="synonym">Agrilus marcopoli</name>
    <dbReference type="NCBI Taxonomy" id="224129"/>
    <lineage>
        <taxon>Eukaryota</taxon>
        <taxon>Metazoa</taxon>
        <taxon>Ecdysozoa</taxon>
        <taxon>Arthropoda</taxon>
        <taxon>Hexapoda</taxon>
        <taxon>Insecta</taxon>
        <taxon>Pterygota</taxon>
        <taxon>Neoptera</taxon>
        <taxon>Endopterygota</taxon>
        <taxon>Coleoptera</taxon>
        <taxon>Polyphaga</taxon>
        <taxon>Elateriformia</taxon>
        <taxon>Buprestoidea</taxon>
        <taxon>Buprestidae</taxon>
        <taxon>Agrilinae</taxon>
        <taxon>Agrilus</taxon>
    </lineage>
</organism>
<dbReference type="AlphaFoldDB" id="A0A1W4XFW3"/>
<evidence type="ECO:0000313" key="6">
    <source>
        <dbReference type="RefSeq" id="XP_025832968.1"/>
    </source>
</evidence>
<dbReference type="PROSITE" id="PS50263">
    <property type="entry name" value="CN_HYDROLASE"/>
    <property type="match status" value="1"/>
</dbReference>
<dbReference type="PANTHER" id="PTHR10609">
    <property type="entry name" value="BIOTINIDASE-RELATED"/>
    <property type="match status" value="1"/>
</dbReference>
<feature type="chain" id="PRO_5044566955" evidence="2">
    <location>
        <begin position="22"/>
        <end position="242"/>
    </location>
</feature>
<comment type="similarity">
    <text evidence="1">Belongs to the carbon-nitrogen hydrolase superfamily. BTD/VNN family.</text>
</comment>
<reference evidence="5 6" key="1">
    <citation type="submission" date="2025-04" db="UniProtKB">
        <authorList>
            <consortium name="RefSeq"/>
        </authorList>
    </citation>
    <scope>IDENTIFICATION</scope>
    <source>
        <tissue evidence="5 6">Entire body</tissue>
    </source>
</reference>
<feature type="domain" description="CN hydrolase" evidence="3">
    <location>
        <begin position="25"/>
        <end position="242"/>
    </location>
</feature>
<gene>
    <name evidence="5" type="primary">LOC108743916</name>
    <name evidence="6" type="synonym">LOC112905214</name>
</gene>
<keyword evidence="2" id="KW-0732">Signal</keyword>
<dbReference type="Proteomes" id="UP000192223">
    <property type="component" value="Unplaced"/>
</dbReference>
<dbReference type="RefSeq" id="XP_025832968.1">
    <property type="nucleotide sequence ID" value="XM_025977183.1"/>
</dbReference>
<dbReference type="SUPFAM" id="SSF56317">
    <property type="entry name" value="Carbon-nitrogen hydrolase"/>
    <property type="match status" value="1"/>
</dbReference>